<accession>A0A6C2C6N8</accession>
<proteinExistence type="predicted"/>
<dbReference type="RefSeq" id="WP_148622633.1">
    <property type="nucleotide sequence ID" value="NZ_SDGZ01000014.1"/>
</dbReference>
<gene>
    <name evidence="1" type="ORF">ESZ50_05720</name>
</gene>
<organism evidence="1 2">
    <name type="scientific">Weissella muntiaci</name>
    <dbReference type="NCBI Taxonomy" id="2508881"/>
    <lineage>
        <taxon>Bacteria</taxon>
        <taxon>Bacillati</taxon>
        <taxon>Bacillota</taxon>
        <taxon>Bacilli</taxon>
        <taxon>Lactobacillales</taxon>
        <taxon>Lactobacillaceae</taxon>
        <taxon>Weissella</taxon>
    </lineage>
</organism>
<dbReference type="EMBL" id="SDGZ01000014">
    <property type="protein sequence ID" value="TYC49641.1"/>
    <property type="molecule type" value="Genomic_DNA"/>
</dbReference>
<dbReference type="Pfam" id="PF21825">
    <property type="entry name" value="crAss001_48"/>
    <property type="match status" value="1"/>
</dbReference>
<keyword evidence="2" id="KW-1185">Reference proteome</keyword>
<comment type="caution">
    <text evidence="1">The sequence shown here is derived from an EMBL/GenBank/DDBJ whole genome shotgun (WGS) entry which is preliminary data.</text>
</comment>
<dbReference type="InterPro" id="IPR054052">
    <property type="entry name" value="Y16Q-like"/>
</dbReference>
<name>A0A6C2C6N8_9LACO</name>
<evidence type="ECO:0000313" key="2">
    <source>
        <dbReference type="Proteomes" id="UP000371977"/>
    </source>
</evidence>
<evidence type="ECO:0000313" key="1">
    <source>
        <dbReference type="EMBL" id="TYC49641.1"/>
    </source>
</evidence>
<sequence length="73" mass="8404">MDTDKRLIRDLRLEYGEVSVNIMSAKFALATLSFKTEEDKELLRSQLTSMENYASYLLKRAGKLADRANSEEQ</sequence>
<dbReference type="AlphaFoldDB" id="A0A6C2C6N8"/>
<protein>
    <submittedName>
        <fullName evidence="1">Uncharacterized protein</fullName>
    </submittedName>
</protein>
<dbReference type="Proteomes" id="UP000371977">
    <property type="component" value="Unassembled WGS sequence"/>
</dbReference>
<reference evidence="1 2" key="1">
    <citation type="submission" date="2019-01" db="EMBL/GenBank/DDBJ databases">
        <title>Weissella sp. nov., a novel lactic acid bacterium isolated from animal feces.</title>
        <authorList>
            <person name="Wang L.-T."/>
        </authorList>
    </citation>
    <scope>NUCLEOTIDE SEQUENCE [LARGE SCALE GENOMIC DNA]</scope>
    <source>
        <strain evidence="1 2">8H-2</strain>
    </source>
</reference>